<name>A0AAX3DUU6_RHOPL</name>
<feature type="signal peptide" evidence="1">
    <location>
        <begin position="1"/>
        <end position="31"/>
    </location>
</feature>
<evidence type="ECO:0000313" key="3">
    <source>
        <dbReference type="Proteomes" id="UP001163166"/>
    </source>
</evidence>
<gene>
    <name evidence="2" type="ORF">KQX62_16630</name>
</gene>
<evidence type="ECO:0000256" key="1">
    <source>
        <dbReference type="SAM" id="SignalP"/>
    </source>
</evidence>
<proteinExistence type="predicted"/>
<dbReference type="AlphaFoldDB" id="A0AAX3DUU6"/>
<evidence type="ECO:0000313" key="2">
    <source>
        <dbReference type="EMBL" id="UYO38350.1"/>
    </source>
</evidence>
<sequence length="176" mass="17549">MCFTMKSRFSSMAAALAVAAAGLGHATTARAETAYISQATGNGGTPVIGLAPSSLSNGTASNFANGNRQKMSLPEMATPRMTGGNYASTLQIGSYNSVFQAQSGFGNVSNVGIIGGHNNAVGVLQAGNNLRSNLVLLGTSGTSVGVLQGNGAAPLNLLVGRLPSGALVIGGLPIRR</sequence>
<dbReference type="Proteomes" id="UP001163166">
    <property type="component" value="Chromosome"/>
</dbReference>
<reference evidence="2" key="1">
    <citation type="journal article" date="2022" name="Biol. Control">
        <title>In silico genomic analysis of Rhodopseudomonas palustris strains revealed potential biocontrol agents and crop yield enhancers.</title>
        <authorList>
            <person name="Surachat K."/>
            <person name="Kantachote D."/>
            <person name="Deachamag P."/>
            <person name="Wonglapsuwan M."/>
        </authorList>
    </citation>
    <scope>NUCLEOTIDE SEQUENCE</scope>
    <source>
        <strain evidence="2">TLS06</strain>
    </source>
</reference>
<organism evidence="2 3">
    <name type="scientific">Rhodopseudomonas palustris</name>
    <dbReference type="NCBI Taxonomy" id="1076"/>
    <lineage>
        <taxon>Bacteria</taxon>
        <taxon>Pseudomonadati</taxon>
        <taxon>Pseudomonadota</taxon>
        <taxon>Alphaproteobacteria</taxon>
        <taxon>Hyphomicrobiales</taxon>
        <taxon>Nitrobacteraceae</taxon>
        <taxon>Rhodopseudomonas</taxon>
    </lineage>
</organism>
<protein>
    <submittedName>
        <fullName evidence="2">Uncharacterized protein</fullName>
    </submittedName>
</protein>
<accession>A0AAX3DUU6</accession>
<dbReference type="RefSeq" id="WP_264073894.1">
    <property type="nucleotide sequence ID" value="NZ_CP076676.1"/>
</dbReference>
<feature type="chain" id="PRO_5043601105" evidence="1">
    <location>
        <begin position="32"/>
        <end position="176"/>
    </location>
</feature>
<keyword evidence="1" id="KW-0732">Signal</keyword>
<dbReference type="EMBL" id="CP076676">
    <property type="protein sequence ID" value="UYO38350.1"/>
    <property type="molecule type" value="Genomic_DNA"/>
</dbReference>